<dbReference type="KEGG" id="cmv:CMUST_03685"/>
<proteinExistence type="predicted"/>
<evidence type="ECO:0000256" key="1">
    <source>
        <dbReference type="SAM" id="Phobius"/>
    </source>
</evidence>
<feature type="signal peptide" evidence="2">
    <location>
        <begin position="1"/>
        <end position="25"/>
    </location>
</feature>
<evidence type="ECO:0008006" key="5">
    <source>
        <dbReference type="Google" id="ProtNLM"/>
    </source>
</evidence>
<reference evidence="3 4" key="1">
    <citation type="journal article" date="2015" name="Genome Announc.">
        <title>Complete Genome Sequence of the Type Strain Corynebacterium mustelae DSM 45274, Isolated from Various Tissues of a Male Ferret with Lethal Sepsis.</title>
        <authorList>
            <person name="Ruckert C."/>
            <person name="Eimer J."/>
            <person name="Winkler A."/>
            <person name="Tauch A."/>
        </authorList>
    </citation>
    <scope>NUCLEOTIDE SEQUENCE [LARGE SCALE GENOMIC DNA]</scope>
    <source>
        <strain evidence="3 4">DSM 45274</strain>
    </source>
</reference>
<dbReference type="PATRIC" id="fig|571915.4.peg.787"/>
<organism evidence="3 4">
    <name type="scientific">Corynebacterium mustelae</name>
    <dbReference type="NCBI Taxonomy" id="571915"/>
    <lineage>
        <taxon>Bacteria</taxon>
        <taxon>Bacillati</taxon>
        <taxon>Actinomycetota</taxon>
        <taxon>Actinomycetes</taxon>
        <taxon>Mycobacteriales</taxon>
        <taxon>Corynebacteriaceae</taxon>
        <taxon>Corynebacterium</taxon>
    </lineage>
</organism>
<reference evidence="4" key="2">
    <citation type="submission" date="2015-05" db="EMBL/GenBank/DDBJ databases">
        <title>Complete genome sequence of Corynebacterium mustelae DSM 45274, isolated from various tissues of a male ferret with lethal sepsis.</title>
        <authorList>
            <person name="Ruckert C."/>
            <person name="Albersmeier A."/>
            <person name="Winkler A."/>
            <person name="Tauch A."/>
        </authorList>
    </citation>
    <scope>NUCLEOTIDE SEQUENCE [LARGE SCALE GENOMIC DNA]</scope>
    <source>
        <strain evidence="4">DSM 45274</strain>
    </source>
</reference>
<sequence length="111" mass="11510">MRKLRIPVLALATSVALSGISVAHANAQLPPAPPATAVEFAVPAPVAGEPQINQTGSILDLSTEIYYMLPGDPQTKNGANALFFSFSNGVVGLAALVLAGLVFLLKPLFNR</sequence>
<keyword evidence="1" id="KW-0472">Membrane</keyword>
<keyword evidence="2" id="KW-0732">Signal</keyword>
<feature type="transmembrane region" description="Helical" evidence="1">
    <location>
        <begin position="81"/>
        <end position="105"/>
    </location>
</feature>
<protein>
    <recommendedName>
        <fullName evidence="5">Gram-positive cocci surface proteins LPxTG domain-containing protein</fullName>
    </recommendedName>
</protein>
<dbReference type="RefSeq" id="WP_047261367.1">
    <property type="nucleotide sequence ID" value="NZ_CP011542.1"/>
</dbReference>
<keyword evidence="1" id="KW-0812">Transmembrane</keyword>
<gene>
    <name evidence="3" type="ORF">CMUST_03685</name>
</gene>
<evidence type="ECO:0000313" key="3">
    <source>
        <dbReference type="EMBL" id="AKK05081.1"/>
    </source>
</evidence>
<dbReference type="Proteomes" id="UP000035199">
    <property type="component" value="Chromosome"/>
</dbReference>
<dbReference type="AlphaFoldDB" id="A0A0G3GV73"/>
<feature type="chain" id="PRO_5002554818" description="Gram-positive cocci surface proteins LPxTG domain-containing protein" evidence="2">
    <location>
        <begin position="26"/>
        <end position="111"/>
    </location>
</feature>
<evidence type="ECO:0000256" key="2">
    <source>
        <dbReference type="SAM" id="SignalP"/>
    </source>
</evidence>
<accession>A0A0G3GV73</accession>
<keyword evidence="4" id="KW-1185">Reference proteome</keyword>
<evidence type="ECO:0000313" key="4">
    <source>
        <dbReference type="Proteomes" id="UP000035199"/>
    </source>
</evidence>
<name>A0A0G3GV73_9CORY</name>
<dbReference type="EMBL" id="CP011542">
    <property type="protein sequence ID" value="AKK05081.1"/>
    <property type="molecule type" value="Genomic_DNA"/>
</dbReference>
<keyword evidence="1" id="KW-1133">Transmembrane helix</keyword>